<proteinExistence type="predicted"/>
<dbReference type="GeneID" id="87834947"/>
<dbReference type="AlphaFoldDB" id="A0AAE0LU39"/>
<sequence length="161" mass="18036">MAAFLFSATNPQARLFLHQLHRRQGRWILLIFLNVCSCSLHITYRARTISAAAHSPLTRPRFRPVPESSPWHLAASRYCPRCLHPPAASHSMEDLPAGQHYPSSTPCGAQTDKMSSNQPWPTESSVNNPHDIHLVAIPSEGVRIVRPWEQGVNNPVPNPRL</sequence>
<evidence type="ECO:0000256" key="1">
    <source>
        <dbReference type="SAM" id="MobiDB-lite"/>
    </source>
</evidence>
<organism evidence="2 3">
    <name type="scientific">Chaetomium fimeti</name>
    <dbReference type="NCBI Taxonomy" id="1854472"/>
    <lineage>
        <taxon>Eukaryota</taxon>
        <taxon>Fungi</taxon>
        <taxon>Dikarya</taxon>
        <taxon>Ascomycota</taxon>
        <taxon>Pezizomycotina</taxon>
        <taxon>Sordariomycetes</taxon>
        <taxon>Sordariomycetidae</taxon>
        <taxon>Sordariales</taxon>
        <taxon>Chaetomiaceae</taxon>
        <taxon>Chaetomium</taxon>
    </lineage>
</organism>
<dbReference type="Proteomes" id="UP001278766">
    <property type="component" value="Unassembled WGS sequence"/>
</dbReference>
<gene>
    <name evidence="2" type="ORF">B0H64DRAFT_123490</name>
</gene>
<feature type="compositionally biased region" description="Polar residues" evidence="1">
    <location>
        <begin position="101"/>
        <end position="128"/>
    </location>
</feature>
<reference evidence="2" key="2">
    <citation type="submission" date="2023-06" db="EMBL/GenBank/DDBJ databases">
        <authorList>
            <consortium name="Lawrence Berkeley National Laboratory"/>
            <person name="Haridas S."/>
            <person name="Hensen N."/>
            <person name="Bonometti L."/>
            <person name="Westerberg I."/>
            <person name="Brannstrom I.O."/>
            <person name="Guillou S."/>
            <person name="Cros-Aarteil S."/>
            <person name="Calhoun S."/>
            <person name="Kuo A."/>
            <person name="Mondo S."/>
            <person name="Pangilinan J."/>
            <person name="Riley R."/>
            <person name="Labutti K."/>
            <person name="Andreopoulos B."/>
            <person name="Lipzen A."/>
            <person name="Chen C."/>
            <person name="Yanf M."/>
            <person name="Daum C."/>
            <person name="Ng V."/>
            <person name="Clum A."/>
            <person name="Steindorff A."/>
            <person name="Ohm R."/>
            <person name="Martin F."/>
            <person name="Silar P."/>
            <person name="Natvig D."/>
            <person name="Lalanne C."/>
            <person name="Gautier V."/>
            <person name="Ament-Velasquez S.L."/>
            <person name="Kruys A."/>
            <person name="Hutchinson M.I."/>
            <person name="Powell A.J."/>
            <person name="Barry K."/>
            <person name="Miller A.N."/>
            <person name="Grigoriev I.V."/>
            <person name="Debuchy R."/>
            <person name="Gladieux P."/>
            <person name="Thoren M.H."/>
            <person name="Johannesson H."/>
        </authorList>
    </citation>
    <scope>NUCLEOTIDE SEQUENCE</scope>
    <source>
        <strain evidence="2">CBS 168.71</strain>
    </source>
</reference>
<protein>
    <submittedName>
        <fullName evidence="2">Uncharacterized protein</fullName>
    </submittedName>
</protein>
<keyword evidence="3" id="KW-1185">Reference proteome</keyword>
<dbReference type="RefSeq" id="XP_062660894.1">
    <property type="nucleotide sequence ID" value="XM_062797999.1"/>
</dbReference>
<name>A0AAE0LU39_9PEZI</name>
<reference evidence="2" key="1">
    <citation type="journal article" date="2023" name="Mol. Phylogenet. Evol.">
        <title>Genome-scale phylogeny and comparative genomics of the fungal order Sordariales.</title>
        <authorList>
            <person name="Hensen N."/>
            <person name="Bonometti L."/>
            <person name="Westerberg I."/>
            <person name="Brannstrom I.O."/>
            <person name="Guillou S."/>
            <person name="Cros-Aarteil S."/>
            <person name="Calhoun S."/>
            <person name="Haridas S."/>
            <person name="Kuo A."/>
            <person name="Mondo S."/>
            <person name="Pangilinan J."/>
            <person name="Riley R."/>
            <person name="LaButti K."/>
            <person name="Andreopoulos B."/>
            <person name="Lipzen A."/>
            <person name="Chen C."/>
            <person name="Yan M."/>
            <person name="Daum C."/>
            <person name="Ng V."/>
            <person name="Clum A."/>
            <person name="Steindorff A."/>
            <person name="Ohm R.A."/>
            <person name="Martin F."/>
            <person name="Silar P."/>
            <person name="Natvig D.O."/>
            <person name="Lalanne C."/>
            <person name="Gautier V."/>
            <person name="Ament-Velasquez S.L."/>
            <person name="Kruys A."/>
            <person name="Hutchinson M.I."/>
            <person name="Powell A.J."/>
            <person name="Barry K."/>
            <person name="Miller A.N."/>
            <person name="Grigoriev I.V."/>
            <person name="Debuchy R."/>
            <person name="Gladieux P."/>
            <person name="Hiltunen Thoren M."/>
            <person name="Johannesson H."/>
        </authorList>
    </citation>
    <scope>NUCLEOTIDE SEQUENCE</scope>
    <source>
        <strain evidence="2">CBS 168.71</strain>
    </source>
</reference>
<comment type="caution">
    <text evidence="2">The sequence shown here is derived from an EMBL/GenBank/DDBJ whole genome shotgun (WGS) entry which is preliminary data.</text>
</comment>
<evidence type="ECO:0000313" key="3">
    <source>
        <dbReference type="Proteomes" id="UP001278766"/>
    </source>
</evidence>
<accession>A0AAE0LU39</accession>
<evidence type="ECO:0000313" key="2">
    <source>
        <dbReference type="EMBL" id="KAK3297380.1"/>
    </source>
</evidence>
<dbReference type="EMBL" id="JAUEPN010000003">
    <property type="protein sequence ID" value="KAK3297380.1"/>
    <property type="molecule type" value="Genomic_DNA"/>
</dbReference>
<feature type="region of interest" description="Disordered" evidence="1">
    <location>
        <begin position="93"/>
        <end position="129"/>
    </location>
</feature>